<evidence type="ECO:0000256" key="4">
    <source>
        <dbReference type="ARBA" id="ARBA00022692"/>
    </source>
</evidence>
<dbReference type="InterPro" id="IPR050171">
    <property type="entry name" value="MFS_Transporters"/>
</dbReference>
<dbReference type="PANTHER" id="PTHR23517">
    <property type="entry name" value="RESISTANCE PROTEIN MDTM, PUTATIVE-RELATED-RELATED"/>
    <property type="match status" value="1"/>
</dbReference>
<evidence type="ECO:0000256" key="7">
    <source>
        <dbReference type="SAM" id="Phobius"/>
    </source>
</evidence>
<evidence type="ECO:0000256" key="2">
    <source>
        <dbReference type="ARBA" id="ARBA00022448"/>
    </source>
</evidence>
<gene>
    <name evidence="9" type="ORF">BC739_000822</name>
</gene>
<protein>
    <submittedName>
        <fullName evidence="9">MFS family permease</fullName>
    </submittedName>
</protein>
<evidence type="ECO:0000256" key="5">
    <source>
        <dbReference type="ARBA" id="ARBA00022989"/>
    </source>
</evidence>
<dbReference type="PROSITE" id="PS50850">
    <property type="entry name" value="MFS"/>
    <property type="match status" value="1"/>
</dbReference>
<dbReference type="RefSeq" id="WP_182836316.1">
    <property type="nucleotide sequence ID" value="NZ_BAAABQ010000062.1"/>
</dbReference>
<sequence>MTSATPRAPLPGYGAFLTGWGATTFGSGLMLPITVTYLREILHLPLSGVSVYFALFALSGLGVNPLAIRLGRAHGPGTAVAMAAVLQASGWGLFAVADSMALVVPAAALSGAGTGMYYAVQTPLLTRLFGDGALSRVLSGQNRTTALMMTVGTLLSGQVVHRFGVDGYTACLTANALSYLVHGAVLVSLVRKHGAVPVVRPQDARSSRRVRGTALRDPVFLFLLVFQFSLVIFGLGQFDSVVPAILGNAQLSVTAISIVIACNTGGVIILQGVALRVVERIGYVGALVAAIVSWTAALAVLGCALLASSTLPKVALGAVFGVLFAVGECLIAPSVQPLVTRTAPPNSLESYAAATSLAHGLGTFLAPLILLPVVEIAGVAAYFVLQLGGFGLALYALLSFRRRTARLLETTPTSH</sequence>
<feature type="transmembrane region" description="Helical" evidence="7">
    <location>
        <begin position="250"/>
        <end position="270"/>
    </location>
</feature>
<dbReference type="Pfam" id="PF07690">
    <property type="entry name" value="MFS_1"/>
    <property type="match status" value="1"/>
</dbReference>
<keyword evidence="6 7" id="KW-0472">Membrane</keyword>
<dbReference type="InterPro" id="IPR020846">
    <property type="entry name" value="MFS_dom"/>
</dbReference>
<comment type="caution">
    <text evidence="9">The sequence shown here is derived from an EMBL/GenBank/DDBJ whole genome shotgun (WGS) entry which is preliminary data.</text>
</comment>
<feature type="transmembrane region" description="Helical" evidence="7">
    <location>
        <begin position="351"/>
        <end position="370"/>
    </location>
</feature>
<feature type="transmembrane region" description="Helical" evidence="7">
    <location>
        <begin position="282"/>
        <end position="308"/>
    </location>
</feature>
<keyword evidence="4 7" id="KW-0812">Transmembrane</keyword>
<accession>A0ABR6B9Y8</accession>
<dbReference type="Gene3D" id="1.20.1250.20">
    <property type="entry name" value="MFS general substrate transporter like domains"/>
    <property type="match status" value="1"/>
</dbReference>
<dbReference type="Proteomes" id="UP000517916">
    <property type="component" value="Unassembled WGS sequence"/>
</dbReference>
<keyword evidence="2" id="KW-0813">Transport</keyword>
<comment type="subcellular location">
    <subcellularLocation>
        <location evidence="1">Cell membrane</location>
        <topology evidence="1">Multi-pass membrane protein</topology>
    </subcellularLocation>
</comment>
<dbReference type="InterPro" id="IPR036259">
    <property type="entry name" value="MFS_trans_sf"/>
</dbReference>
<feature type="transmembrane region" description="Helical" evidence="7">
    <location>
        <begin position="12"/>
        <end position="35"/>
    </location>
</feature>
<feature type="domain" description="Major facilitator superfamily (MFS) profile" evidence="8">
    <location>
        <begin position="220"/>
        <end position="415"/>
    </location>
</feature>
<feature type="transmembrane region" description="Helical" evidence="7">
    <location>
        <begin position="41"/>
        <end position="63"/>
    </location>
</feature>
<organism evidence="9 10">
    <name type="scientific">Kutzneria viridogrisea</name>
    <dbReference type="NCBI Taxonomy" id="47990"/>
    <lineage>
        <taxon>Bacteria</taxon>
        <taxon>Bacillati</taxon>
        <taxon>Actinomycetota</taxon>
        <taxon>Actinomycetes</taxon>
        <taxon>Pseudonocardiales</taxon>
        <taxon>Pseudonocardiaceae</taxon>
        <taxon>Kutzneria</taxon>
    </lineage>
</organism>
<evidence type="ECO:0000256" key="3">
    <source>
        <dbReference type="ARBA" id="ARBA00022475"/>
    </source>
</evidence>
<evidence type="ECO:0000256" key="1">
    <source>
        <dbReference type="ARBA" id="ARBA00004651"/>
    </source>
</evidence>
<keyword evidence="10" id="KW-1185">Reference proteome</keyword>
<keyword evidence="3" id="KW-1003">Cell membrane</keyword>
<reference evidence="9 10" key="1">
    <citation type="submission" date="2020-08" db="EMBL/GenBank/DDBJ databases">
        <title>Genomic Encyclopedia of Archaeal and Bacterial Type Strains, Phase II (KMG-II): from individual species to whole genera.</title>
        <authorList>
            <person name="Goeker M."/>
        </authorList>
    </citation>
    <scope>NUCLEOTIDE SEQUENCE [LARGE SCALE GENOMIC DNA]</scope>
    <source>
        <strain evidence="9 10">DSM 43850</strain>
    </source>
</reference>
<proteinExistence type="predicted"/>
<name>A0ABR6B9Y8_9PSEU</name>
<dbReference type="EMBL" id="JACJID010000001">
    <property type="protein sequence ID" value="MBA8923625.1"/>
    <property type="molecule type" value="Genomic_DNA"/>
</dbReference>
<evidence type="ECO:0000259" key="8">
    <source>
        <dbReference type="PROSITE" id="PS50850"/>
    </source>
</evidence>
<evidence type="ECO:0000256" key="6">
    <source>
        <dbReference type="ARBA" id="ARBA00023136"/>
    </source>
</evidence>
<keyword evidence="5 7" id="KW-1133">Transmembrane helix</keyword>
<evidence type="ECO:0000313" key="9">
    <source>
        <dbReference type="EMBL" id="MBA8923625.1"/>
    </source>
</evidence>
<feature type="transmembrane region" description="Helical" evidence="7">
    <location>
        <begin position="219"/>
        <end position="238"/>
    </location>
</feature>
<dbReference type="SUPFAM" id="SSF103473">
    <property type="entry name" value="MFS general substrate transporter"/>
    <property type="match status" value="1"/>
</dbReference>
<evidence type="ECO:0000313" key="10">
    <source>
        <dbReference type="Proteomes" id="UP000517916"/>
    </source>
</evidence>
<dbReference type="InterPro" id="IPR011701">
    <property type="entry name" value="MFS"/>
</dbReference>
<feature type="transmembrane region" description="Helical" evidence="7">
    <location>
        <begin position="100"/>
        <end position="120"/>
    </location>
</feature>
<dbReference type="PANTHER" id="PTHR23517:SF2">
    <property type="entry name" value="MULTIDRUG RESISTANCE PROTEIN MDTH"/>
    <property type="match status" value="1"/>
</dbReference>
<feature type="transmembrane region" description="Helical" evidence="7">
    <location>
        <begin position="376"/>
        <end position="398"/>
    </location>
</feature>
<feature type="transmembrane region" description="Helical" evidence="7">
    <location>
        <begin position="75"/>
        <end position="94"/>
    </location>
</feature>
<feature type="transmembrane region" description="Helical" evidence="7">
    <location>
        <begin position="314"/>
        <end position="339"/>
    </location>
</feature>